<protein>
    <submittedName>
        <fullName evidence="2">Uncharacterized protein</fullName>
    </submittedName>
</protein>
<keyword evidence="3" id="KW-1185">Reference proteome</keyword>
<comment type="caution">
    <text evidence="2">The sequence shown here is derived from an EMBL/GenBank/DDBJ whole genome shotgun (WGS) entry which is preliminary data.</text>
</comment>
<organism evidence="2 3">
    <name type="scientific">Liparis tanakae</name>
    <name type="common">Tanaka's snailfish</name>
    <dbReference type="NCBI Taxonomy" id="230148"/>
    <lineage>
        <taxon>Eukaryota</taxon>
        <taxon>Metazoa</taxon>
        <taxon>Chordata</taxon>
        <taxon>Craniata</taxon>
        <taxon>Vertebrata</taxon>
        <taxon>Euteleostomi</taxon>
        <taxon>Actinopterygii</taxon>
        <taxon>Neopterygii</taxon>
        <taxon>Teleostei</taxon>
        <taxon>Neoteleostei</taxon>
        <taxon>Acanthomorphata</taxon>
        <taxon>Eupercaria</taxon>
        <taxon>Perciformes</taxon>
        <taxon>Cottioidei</taxon>
        <taxon>Cottales</taxon>
        <taxon>Liparidae</taxon>
        <taxon>Liparis</taxon>
    </lineage>
</organism>
<proteinExistence type="predicted"/>
<dbReference type="Proteomes" id="UP000314294">
    <property type="component" value="Unassembled WGS sequence"/>
</dbReference>
<dbReference type="EMBL" id="SRLO01000010">
    <property type="protein sequence ID" value="TNN87422.1"/>
    <property type="molecule type" value="Genomic_DNA"/>
</dbReference>
<name>A0A4Z2JDS2_9TELE</name>
<gene>
    <name evidence="2" type="ORF">EYF80_002139</name>
</gene>
<evidence type="ECO:0000313" key="3">
    <source>
        <dbReference type="Proteomes" id="UP000314294"/>
    </source>
</evidence>
<accession>A0A4Z2JDS2</accession>
<evidence type="ECO:0000313" key="2">
    <source>
        <dbReference type="EMBL" id="TNN87422.1"/>
    </source>
</evidence>
<sequence length="497" mass="54427">MRFISHWESTLAEALSCLCLWVMASFLYSIAASRASIASSSWKSVRSSYAGQRERMDAMRRSSSSFLWSSTRSISSSSQRFCSSIFCSQGASFLLTFLSQPALQLLLLLPHALDAALQLQHAALALGRKVGETSCIPLTLTEDLILQLPLGVLQLLPRLHSFTLQSCDLMAESQLGNALKALLTFTHRCLPTTGVGYGDLREQTEDQQGGVRRWSDSGRDMSPPPPIDSSPESISPLDQPLDLCLKQDNTILFLPVLITPPLLRSLWLLGDSKSNNNRSDLYIFWGVCKRQTWFLTEGLPFRNATLSSVELFSMPLSGPEAVVSPLRSSSTEHSHSFTLKLCSAVRAPSLCSSRSNLCFPSSRCALTPQGPQSGTWKTTFVVQNLEQSRKGESSPGAGPYTGVQSRFRILWLKRCRPFSCVLSESQPQYGASSATEDIQLVSKMVYPGSQVQWVVPCVKVQRDGRTKGPMVAAGRVAPSAVVGEVAAEVFVMVTKTE</sequence>
<dbReference type="AlphaFoldDB" id="A0A4Z2JDS2"/>
<feature type="region of interest" description="Disordered" evidence="1">
    <location>
        <begin position="199"/>
        <end position="234"/>
    </location>
</feature>
<reference evidence="2 3" key="1">
    <citation type="submission" date="2019-03" db="EMBL/GenBank/DDBJ databases">
        <title>First draft genome of Liparis tanakae, snailfish: a comprehensive survey of snailfish specific genes.</title>
        <authorList>
            <person name="Kim W."/>
            <person name="Song I."/>
            <person name="Jeong J.-H."/>
            <person name="Kim D."/>
            <person name="Kim S."/>
            <person name="Ryu S."/>
            <person name="Song J.Y."/>
            <person name="Lee S.K."/>
        </authorList>
    </citation>
    <scope>NUCLEOTIDE SEQUENCE [LARGE SCALE GENOMIC DNA]</scope>
    <source>
        <tissue evidence="2">Muscle</tissue>
    </source>
</reference>
<evidence type="ECO:0000256" key="1">
    <source>
        <dbReference type="SAM" id="MobiDB-lite"/>
    </source>
</evidence>